<keyword evidence="3" id="KW-1185">Reference proteome</keyword>
<dbReference type="InterPro" id="IPR041311">
    <property type="entry name" value="LPD29"/>
</dbReference>
<sequence>MTDYISAKEVAKHIRKDLKTKFPSIKFSVRSETGTIRISYTDGVPAEEIKEICTKYDSRRDYDPQYCDYRKSEPVEINGEMLTTSVDYFFIDRNLSFKYCQEVYSYVINNYAISSKAEVKETSTGSGYFDCLDFNELRYFQEVAQRCNTFSPVEEQEEERKRLEKEEYEKWLQSEEGKRITSVVQGNYTSCDISEEPDEIELTPEKTILNLPIMVEAKFPRLNKQDHIEEYQEQLDGGDFERERIKLLEVYDLTAEEYKTFTENFLAIYTFLEEVPGHSEKDDKGWYRLGIAVTCKETGNVIAIDTQGFKYARYVGFFDHEARILECINRQKLVTLEEAQEAAALAAANIEIDFINPIKIKVDEFWVTAKFAHSRKNSTVEQYIEEVEKGNFKDTDVLVQCVFDMSLEEYNHFQNHLLEKQDFLKNVPGCFCRRPDNTWYRKATMVTCLSEKKAMIVDTQGHNYAWYVGILNITESEEIPQIGKQTPGQNDAPLKLLPAQTIYTGIRVSVYRSGAEDCTNGGVSSKYEELLIIGEGIDPVCEETDPEKVVELKNRLGHYFVKPITIEKHSMMGGNFVYCCDSRFREICGYPIPIHDRVEYTSYDKKIDTKRERYQDLAQKASEQADAAYQGAKQIADIIPLGQPILVDHHSERRHRKDISRIENGFRKSWELGKKAEYYQKRSDGVGKSGISSDDPHAVDKLEDNLQARIDLQEKMKATNKLVRKNDHKGLAQMGFSEPEIQESKIYFHQMS</sequence>
<dbReference type="EMBL" id="LMTZ01000161">
    <property type="protein sequence ID" value="KST62238.1"/>
    <property type="molecule type" value="Genomic_DNA"/>
</dbReference>
<evidence type="ECO:0000313" key="3">
    <source>
        <dbReference type="Proteomes" id="UP000053372"/>
    </source>
</evidence>
<dbReference type="Proteomes" id="UP000053372">
    <property type="component" value="Unassembled WGS sequence"/>
</dbReference>
<reference evidence="2 3" key="1">
    <citation type="journal article" date="2015" name="Genome Announc.">
        <title>Draft Genome of the Euendolithic (true boring) Cyanobacterium Mastigocoleus testarum strain BC008.</title>
        <authorList>
            <person name="Guida B.S."/>
            <person name="Garcia-Pichel F."/>
        </authorList>
    </citation>
    <scope>NUCLEOTIDE SEQUENCE [LARGE SCALE GENOMIC DNA]</scope>
    <source>
        <strain evidence="2 3">BC008</strain>
    </source>
</reference>
<dbReference type="Pfam" id="PF12083">
    <property type="entry name" value="DUF3560"/>
    <property type="match status" value="1"/>
</dbReference>
<dbReference type="AlphaFoldDB" id="A0A0V7ZCI7"/>
<protein>
    <recommendedName>
        <fullName evidence="1">Large polyvalent protein associated domain-containing protein</fullName>
    </recommendedName>
</protein>
<evidence type="ECO:0000259" key="1">
    <source>
        <dbReference type="Pfam" id="PF18847"/>
    </source>
</evidence>
<gene>
    <name evidence="2" type="ORF">BC008_08695</name>
</gene>
<dbReference type="RefSeq" id="WP_058184738.1">
    <property type="nucleotide sequence ID" value="NZ_LMTZ01000161.1"/>
</dbReference>
<name>A0A0V7ZCI7_9CYAN</name>
<proteinExistence type="predicted"/>
<dbReference type="InterPro" id="IPR021944">
    <property type="entry name" value="DUF3560"/>
</dbReference>
<feature type="domain" description="Large polyvalent protein associated" evidence="1">
    <location>
        <begin position="5"/>
        <end position="96"/>
    </location>
</feature>
<dbReference type="OrthoDB" id="9803716at2"/>
<comment type="caution">
    <text evidence="2">The sequence shown here is derived from an EMBL/GenBank/DDBJ whole genome shotgun (WGS) entry which is preliminary data.</text>
</comment>
<dbReference type="Pfam" id="PF18847">
    <property type="entry name" value="LPD29"/>
    <property type="match status" value="1"/>
</dbReference>
<accession>A0A0V7ZCI7</accession>
<evidence type="ECO:0000313" key="2">
    <source>
        <dbReference type="EMBL" id="KST62238.1"/>
    </source>
</evidence>
<organism evidence="2 3">
    <name type="scientific">Mastigocoleus testarum BC008</name>
    <dbReference type="NCBI Taxonomy" id="371196"/>
    <lineage>
        <taxon>Bacteria</taxon>
        <taxon>Bacillati</taxon>
        <taxon>Cyanobacteriota</taxon>
        <taxon>Cyanophyceae</taxon>
        <taxon>Nostocales</taxon>
        <taxon>Hapalosiphonaceae</taxon>
        <taxon>Mastigocoleus</taxon>
    </lineage>
</organism>